<organism evidence="7 8">
    <name type="scientific">Romeriopsis navalis LEGE 11480</name>
    <dbReference type="NCBI Taxonomy" id="2777977"/>
    <lineage>
        <taxon>Bacteria</taxon>
        <taxon>Bacillati</taxon>
        <taxon>Cyanobacteriota</taxon>
        <taxon>Cyanophyceae</taxon>
        <taxon>Leptolyngbyales</taxon>
        <taxon>Leptolyngbyaceae</taxon>
        <taxon>Romeriopsis</taxon>
        <taxon>Romeriopsis navalis</taxon>
    </lineage>
</organism>
<feature type="active site" evidence="4">
    <location>
        <position position="173"/>
    </location>
</feature>
<dbReference type="InterPro" id="IPR036291">
    <property type="entry name" value="NAD(P)-bd_dom_sf"/>
</dbReference>
<dbReference type="InterPro" id="IPR029154">
    <property type="entry name" value="HIBADH-like_NADP-bd"/>
</dbReference>
<dbReference type="GO" id="GO:0051287">
    <property type="term" value="F:NAD binding"/>
    <property type="evidence" value="ECO:0007669"/>
    <property type="project" value="InterPro"/>
</dbReference>
<dbReference type="Gene3D" id="3.40.50.720">
    <property type="entry name" value="NAD(P)-binding Rossmann-like Domain"/>
    <property type="match status" value="1"/>
</dbReference>
<proteinExistence type="inferred from homology"/>
<feature type="domain" description="6-phosphogluconate dehydrogenase NADP-binding" evidence="5">
    <location>
        <begin position="3"/>
        <end position="164"/>
    </location>
</feature>
<keyword evidence="3" id="KW-0520">NAD</keyword>
<accession>A0A928VS59</accession>
<keyword evidence="2" id="KW-0560">Oxidoreductase</keyword>
<evidence type="ECO:0000256" key="1">
    <source>
        <dbReference type="ARBA" id="ARBA00009080"/>
    </source>
</evidence>
<dbReference type="GO" id="GO:0016054">
    <property type="term" value="P:organic acid catabolic process"/>
    <property type="evidence" value="ECO:0007669"/>
    <property type="project" value="UniProtKB-ARBA"/>
</dbReference>
<keyword evidence="8" id="KW-1185">Reference proteome</keyword>
<evidence type="ECO:0000313" key="7">
    <source>
        <dbReference type="EMBL" id="MBE9031991.1"/>
    </source>
</evidence>
<dbReference type="GO" id="GO:0016491">
    <property type="term" value="F:oxidoreductase activity"/>
    <property type="evidence" value="ECO:0007669"/>
    <property type="project" value="UniProtKB-KW"/>
</dbReference>
<dbReference type="InterPro" id="IPR013328">
    <property type="entry name" value="6PGD_dom2"/>
</dbReference>
<comment type="similarity">
    <text evidence="1">Belongs to the HIBADH-related family.</text>
</comment>
<dbReference type="InterPro" id="IPR008927">
    <property type="entry name" value="6-PGluconate_DH-like_C_sf"/>
</dbReference>
<sequence length="289" mass="30150">MAKVAVLGLGAMGTRMVDNLLQSGHTVIVYNRSQDKVVPLVAKGAIAATTPRAAATQADWVISMLTDDVVSRAVWLAPNTGAIWGLDANKVAIVSSTLTLTWTRELAQAIVLQGAAFLDAPVVGSRPQAEARQLIYLVGGAAAHLAKVQPILQAAGGAVIHHVGTIGQGMLMKLAVNALFGMQVVAMAETLKLLGQDGISSAQAMDCLGQLPIVSPAAKGAGSLMVAQQHAPLFPLELVAKDLRYVTQTAEDLDTIMPVAVAIREIYQTAITQGYGNANVTGVIQLFEN</sequence>
<dbReference type="EMBL" id="JADEXQ010000083">
    <property type="protein sequence ID" value="MBE9031991.1"/>
    <property type="molecule type" value="Genomic_DNA"/>
</dbReference>
<evidence type="ECO:0000256" key="3">
    <source>
        <dbReference type="ARBA" id="ARBA00023027"/>
    </source>
</evidence>
<dbReference type="InterPro" id="IPR006115">
    <property type="entry name" value="6PGDH_NADP-bd"/>
</dbReference>
<evidence type="ECO:0000256" key="4">
    <source>
        <dbReference type="PIRSR" id="PIRSR000103-1"/>
    </source>
</evidence>
<comment type="caution">
    <text evidence="7">The sequence shown here is derived from an EMBL/GenBank/DDBJ whole genome shotgun (WGS) entry which is preliminary data.</text>
</comment>
<feature type="domain" description="3-hydroxyisobutyrate dehydrogenase-like NAD-binding" evidence="6">
    <location>
        <begin position="167"/>
        <end position="286"/>
    </location>
</feature>
<name>A0A928VS59_9CYAN</name>
<reference evidence="7" key="1">
    <citation type="submission" date="2020-10" db="EMBL/GenBank/DDBJ databases">
        <authorList>
            <person name="Castelo-Branco R."/>
            <person name="Eusebio N."/>
            <person name="Adriana R."/>
            <person name="Vieira A."/>
            <person name="Brugerolle De Fraissinette N."/>
            <person name="Rezende De Castro R."/>
            <person name="Schneider M.P."/>
            <person name="Vasconcelos V."/>
            <person name="Leao P.N."/>
        </authorList>
    </citation>
    <scope>NUCLEOTIDE SEQUENCE</scope>
    <source>
        <strain evidence="7">LEGE 11480</strain>
    </source>
</reference>
<dbReference type="AlphaFoldDB" id="A0A928VS59"/>
<dbReference type="InterPro" id="IPR002204">
    <property type="entry name" value="3-OH-isobutyrate_DH-rel_CS"/>
</dbReference>
<dbReference type="RefSeq" id="WP_264326816.1">
    <property type="nucleotide sequence ID" value="NZ_JADEXQ010000083.1"/>
</dbReference>
<evidence type="ECO:0000259" key="6">
    <source>
        <dbReference type="Pfam" id="PF14833"/>
    </source>
</evidence>
<protein>
    <submittedName>
        <fullName evidence="7">NAD(P)-dependent oxidoreductase</fullName>
    </submittedName>
</protein>
<dbReference type="Proteomes" id="UP000625316">
    <property type="component" value="Unassembled WGS sequence"/>
</dbReference>
<dbReference type="Pfam" id="PF14833">
    <property type="entry name" value="NAD_binding_11"/>
    <property type="match status" value="1"/>
</dbReference>
<dbReference type="PANTHER" id="PTHR43580">
    <property type="entry name" value="OXIDOREDUCTASE GLYR1-RELATED"/>
    <property type="match status" value="1"/>
</dbReference>
<dbReference type="InterPro" id="IPR051265">
    <property type="entry name" value="HIBADH-related_NP60_sf"/>
</dbReference>
<dbReference type="SUPFAM" id="SSF51735">
    <property type="entry name" value="NAD(P)-binding Rossmann-fold domains"/>
    <property type="match status" value="1"/>
</dbReference>
<dbReference type="InterPro" id="IPR015815">
    <property type="entry name" value="HIBADH-related"/>
</dbReference>
<dbReference type="PIRSF" id="PIRSF000103">
    <property type="entry name" value="HIBADH"/>
    <property type="match status" value="1"/>
</dbReference>
<dbReference type="PROSITE" id="PS00895">
    <property type="entry name" value="3_HYDROXYISOBUT_DH"/>
    <property type="match status" value="1"/>
</dbReference>
<dbReference type="GO" id="GO:0050661">
    <property type="term" value="F:NADP binding"/>
    <property type="evidence" value="ECO:0007669"/>
    <property type="project" value="InterPro"/>
</dbReference>
<dbReference type="Pfam" id="PF03446">
    <property type="entry name" value="NAD_binding_2"/>
    <property type="match status" value="1"/>
</dbReference>
<gene>
    <name evidence="7" type="ORF">IQ266_19830</name>
</gene>
<dbReference type="SUPFAM" id="SSF48179">
    <property type="entry name" value="6-phosphogluconate dehydrogenase C-terminal domain-like"/>
    <property type="match status" value="1"/>
</dbReference>
<evidence type="ECO:0000313" key="8">
    <source>
        <dbReference type="Proteomes" id="UP000625316"/>
    </source>
</evidence>
<dbReference type="PANTHER" id="PTHR43580:SF2">
    <property type="entry name" value="CYTOKINE-LIKE NUCLEAR FACTOR N-PAC"/>
    <property type="match status" value="1"/>
</dbReference>
<dbReference type="Gene3D" id="1.10.1040.10">
    <property type="entry name" value="N-(1-d-carboxylethyl)-l-norvaline Dehydrogenase, domain 2"/>
    <property type="match status" value="1"/>
</dbReference>
<evidence type="ECO:0000259" key="5">
    <source>
        <dbReference type="Pfam" id="PF03446"/>
    </source>
</evidence>
<evidence type="ECO:0000256" key="2">
    <source>
        <dbReference type="ARBA" id="ARBA00023002"/>
    </source>
</evidence>